<dbReference type="SUPFAM" id="SSF109854">
    <property type="entry name" value="DinB/YfiT-like putative metalloenzymes"/>
    <property type="match status" value="1"/>
</dbReference>
<dbReference type="Pfam" id="PF11716">
    <property type="entry name" value="MDMPI_N"/>
    <property type="match status" value="1"/>
</dbReference>
<feature type="domain" description="Mycothiol-dependent maleylpyruvate isomerase metal-binding" evidence="1">
    <location>
        <begin position="25"/>
        <end position="124"/>
    </location>
</feature>
<sequence length="197" mass="21008">MALPDPPAARHAAVAAGFSRIAGRTTDWSAPTPVEDWAARDVVDHLITWFGGFLAAGGVHLPDGPAVADDPVAAWEHHATGVQELVEQRGDEEFTHPFAGTRPLAEAVDRFYTSDVFMHSWDLARAGNQQPDLDEDHAAGLLAGMQPIEDVLRSSGHYGPAVRVADDAPAVDRLMGFIGRDPHWSPPARGAGSRPAS</sequence>
<gene>
    <name evidence="2" type="ORF">GCM10009726_16210</name>
</gene>
<evidence type="ECO:0000259" key="1">
    <source>
        <dbReference type="Pfam" id="PF11716"/>
    </source>
</evidence>
<protein>
    <submittedName>
        <fullName evidence="2">Maleylpyruvate isomerase family mycothiol-dependent enzyme</fullName>
    </submittedName>
</protein>
<keyword evidence="2" id="KW-0413">Isomerase</keyword>
<reference evidence="3" key="1">
    <citation type="journal article" date="2019" name="Int. J. Syst. Evol. Microbiol.">
        <title>The Global Catalogue of Microorganisms (GCM) 10K type strain sequencing project: providing services to taxonomists for standard genome sequencing and annotation.</title>
        <authorList>
            <consortium name="The Broad Institute Genomics Platform"/>
            <consortium name="The Broad Institute Genome Sequencing Center for Infectious Disease"/>
            <person name="Wu L."/>
            <person name="Ma J."/>
        </authorList>
    </citation>
    <scope>NUCLEOTIDE SEQUENCE [LARGE SCALE GENOMIC DNA]</scope>
    <source>
        <strain evidence="3">JCM 13813</strain>
    </source>
</reference>
<evidence type="ECO:0000313" key="3">
    <source>
        <dbReference type="Proteomes" id="UP001501161"/>
    </source>
</evidence>
<dbReference type="GO" id="GO:0016853">
    <property type="term" value="F:isomerase activity"/>
    <property type="evidence" value="ECO:0007669"/>
    <property type="project" value="UniProtKB-KW"/>
</dbReference>
<dbReference type="RefSeq" id="WP_231249203.1">
    <property type="nucleotide sequence ID" value="NZ_BAAAMQ010000010.1"/>
</dbReference>
<dbReference type="InterPro" id="IPR024344">
    <property type="entry name" value="MDMPI_metal-binding"/>
</dbReference>
<dbReference type="Proteomes" id="UP001501161">
    <property type="component" value="Unassembled WGS sequence"/>
</dbReference>
<organism evidence="2 3">
    <name type="scientific">Nocardioides furvisabuli</name>
    <dbReference type="NCBI Taxonomy" id="375542"/>
    <lineage>
        <taxon>Bacteria</taxon>
        <taxon>Bacillati</taxon>
        <taxon>Actinomycetota</taxon>
        <taxon>Actinomycetes</taxon>
        <taxon>Propionibacteriales</taxon>
        <taxon>Nocardioidaceae</taxon>
        <taxon>Nocardioides</taxon>
    </lineage>
</organism>
<accession>A0ABP5IPG7</accession>
<comment type="caution">
    <text evidence="2">The sequence shown here is derived from an EMBL/GenBank/DDBJ whole genome shotgun (WGS) entry which is preliminary data.</text>
</comment>
<evidence type="ECO:0000313" key="2">
    <source>
        <dbReference type="EMBL" id="GAA2104288.1"/>
    </source>
</evidence>
<keyword evidence="3" id="KW-1185">Reference proteome</keyword>
<dbReference type="InterPro" id="IPR034660">
    <property type="entry name" value="DinB/YfiT-like"/>
</dbReference>
<name>A0ABP5IPG7_9ACTN</name>
<dbReference type="EMBL" id="BAAAMQ010000010">
    <property type="protein sequence ID" value="GAA2104288.1"/>
    <property type="molecule type" value="Genomic_DNA"/>
</dbReference>
<proteinExistence type="predicted"/>